<dbReference type="RefSeq" id="WP_135446405.1">
    <property type="nucleotide sequence ID" value="NZ_SRLE01000016.1"/>
</dbReference>
<dbReference type="EMBL" id="SRLE01000016">
    <property type="protein sequence ID" value="TGD71082.1"/>
    <property type="molecule type" value="Genomic_DNA"/>
</dbReference>
<dbReference type="InterPro" id="IPR011009">
    <property type="entry name" value="Kinase-like_dom_sf"/>
</dbReference>
<dbReference type="SUPFAM" id="SSF56112">
    <property type="entry name" value="Protein kinase-like (PK-like)"/>
    <property type="match status" value="1"/>
</dbReference>
<keyword evidence="2" id="KW-1185">Reference proteome</keyword>
<protein>
    <recommendedName>
        <fullName evidence="3">Aminoglycoside phosphotransferase domain-containing protein</fullName>
    </recommendedName>
</protein>
<evidence type="ECO:0008006" key="3">
    <source>
        <dbReference type="Google" id="ProtNLM"/>
    </source>
</evidence>
<dbReference type="Proteomes" id="UP000298050">
    <property type="component" value="Unassembled WGS sequence"/>
</dbReference>
<evidence type="ECO:0000313" key="1">
    <source>
        <dbReference type="EMBL" id="TGD71082.1"/>
    </source>
</evidence>
<comment type="caution">
    <text evidence="1">The sequence shown here is derived from an EMBL/GenBank/DDBJ whole genome shotgun (WGS) entry which is preliminary data.</text>
</comment>
<accession>A0A4Z0LUU1</accession>
<dbReference type="AlphaFoldDB" id="A0A4Z0LUU1"/>
<reference evidence="1 2" key="1">
    <citation type="submission" date="2019-04" db="EMBL/GenBank/DDBJ databases">
        <title>Taxonomy of novel Haliea sp. from mangrove soil of West Coast of India.</title>
        <authorList>
            <person name="Verma A."/>
            <person name="Kumar P."/>
            <person name="Krishnamurthi S."/>
        </authorList>
    </citation>
    <scope>NUCLEOTIDE SEQUENCE [LARGE SCALE GENOMIC DNA]</scope>
    <source>
        <strain evidence="1 2">SAOS-164</strain>
    </source>
</reference>
<name>A0A4Z0LUU1_9GAMM</name>
<gene>
    <name evidence="1" type="ORF">E4634_19750</name>
</gene>
<proteinExistence type="predicted"/>
<sequence>MHWVRGEQFGIDIPADAETLLAGGAGFLTRAFRAAGSLSADNAVTAIDSARPFSGGGTGHKLLLDVTYASPDTSLPTRLFVKFSRNFEDELRDSARFMMLSETRFAVLSRAPGFPVAVPLCLFADVEPESCSGLTITECLDFGNNGLEPHYPKCMDYLVPDPLAHYRAIVTALGRLAGTHRAGGLPPEFDRYFVYNAEQAAAALQVRSPLEKLLPRAQRMFDFIDRYPQLFPENIRDRAFQQQFTDDIPRVVAAQDGIRAVLGGNPDFIALCHWNANIDNCWFWRDAEGELRCGMLDWAMVGPMSVAQSISGALSGAEQFIWNDHLDEIIGVFIESYAAHGGPRLQVEEVRTHLLLLLALAGVSYFMSAPLAIQREIEDLDALESYRDVAFQQHENARIQLHMMTKMLNVWQTRDLGKLVTTIGG</sequence>
<organism evidence="1 2">
    <name type="scientific">Mangrovimicrobium sediminis</name>
    <dbReference type="NCBI Taxonomy" id="2562682"/>
    <lineage>
        <taxon>Bacteria</taxon>
        <taxon>Pseudomonadati</taxon>
        <taxon>Pseudomonadota</taxon>
        <taxon>Gammaproteobacteria</taxon>
        <taxon>Cellvibrionales</taxon>
        <taxon>Halieaceae</taxon>
        <taxon>Mangrovimicrobium</taxon>
    </lineage>
</organism>
<evidence type="ECO:0000313" key="2">
    <source>
        <dbReference type="Proteomes" id="UP000298050"/>
    </source>
</evidence>
<dbReference type="OrthoDB" id="4602230at2"/>